<dbReference type="EMBL" id="CAJPDT010000006">
    <property type="protein sequence ID" value="CAF9909542.1"/>
    <property type="molecule type" value="Genomic_DNA"/>
</dbReference>
<protein>
    <submittedName>
        <fullName evidence="1">Uncharacterized protein</fullName>
    </submittedName>
</protein>
<dbReference type="OrthoDB" id="10264449at2759"/>
<comment type="caution">
    <text evidence="1">The sequence shown here is derived from an EMBL/GenBank/DDBJ whole genome shotgun (WGS) entry which is preliminary data.</text>
</comment>
<name>A0A8H3ESM2_9LECA</name>
<keyword evidence="2" id="KW-1185">Reference proteome</keyword>
<gene>
    <name evidence="1" type="ORF">IMSHALPRED_008397</name>
</gene>
<dbReference type="AlphaFoldDB" id="A0A8H3ESM2"/>
<accession>A0A8H3ESM2</accession>
<sequence length="226" mass="25934">MRLRYAMSPPQMLDVVSKLEEGHGQEKWQIDGVVTSTLLQRHIYLDDPLSLSPAESNLTTFLSHFQNIEFVYLQSSTSTLIMSLPYPTVYQIEEMFANRLDHNTFHTYLAENPDLTVVGKDFHLAGNHKSAESLHTDMFTRIVDALKKDTIRLQVVRVIGGGESAWASVESVATATTKYDQEWHHEWVDLVRFDSKGKIAQMKEFFDSNQVTKHLDHHESQKKQAE</sequence>
<dbReference type="Gene3D" id="3.10.450.50">
    <property type="match status" value="1"/>
</dbReference>
<evidence type="ECO:0000313" key="1">
    <source>
        <dbReference type="EMBL" id="CAF9909542.1"/>
    </source>
</evidence>
<proteinExistence type="predicted"/>
<reference evidence="1" key="1">
    <citation type="submission" date="2021-03" db="EMBL/GenBank/DDBJ databases">
        <authorList>
            <person name="Tagirdzhanova G."/>
        </authorList>
    </citation>
    <scope>NUCLEOTIDE SEQUENCE</scope>
</reference>
<evidence type="ECO:0000313" key="2">
    <source>
        <dbReference type="Proteomes" id="UP000664534"/>
    </source>
</evidence>
<dbReference type="SUPFAM" id="SSF54427">
    <property type="entry name" value="NTF2-like"/>
    <property type="match status" value="1"/>
</dbReference>
<dbReference type="Proteomes" id="UP000664534">
    <property type="component" value="Unassembled WGS sequence"/>
</dbReference>
<organism evidence="1 2">
    <name type="scientific">Imshaugia aleurites</name>
    <dbReference type="NCBI Taxonomy" id="172621"/>
    <lineage>
        <taxon>Eukaryota</taxon>
        <taxon>Fungi</taxon>
        <taxon>Dikarya</taxon>
        <taxon>Ascomycota</taxon>
        <taxon>Pezizomycotina</taxon>
        <taxon>Lecanoromycetes</taxon>
        <taxon>OSLEUM clade</taxon>
        <taxon>Lecanoromycetidae</taxon>
        <taxon>Lecanorales</taxon>
        <taxon>Lecanorineae</taxon>
        <taxon>Parmeliaceae</taxon>
        <taxon>Imshaugia</taxon>
    </lineage>
</organism>
<dbReference type="InterPro" id="IPR032710">
    <property type="entry name" value="NTF2-like_dom_sf"/>
</dbReference>